<evidence type="ECO:0000313" key="2">
    <source>
        <dbReference type="Proteomes" id="UP000034036"/>
    </source>
</evidence>
<sequence>MSILEINPLRAFIKNLILENRDLTEHLTPTIPQLNDTMTSLDYIIHSPVDIHLYDAEGNHAGLISNPLPNSDLIAYEAELPNSYYLEYGETKYAGSDGIATTTVQLIGKELGTFTFDINETLGDEIIASTTFKDIPVTASSTLQMDIKTIFQSTSLQMDVDGDGAIDTEISSGEGVTPQELIAILKGVIKTLGLSDKNEEKLLKKVEKLEKILEKEYKKEYKKKIKTKKAFLQIIEEIKKFKKKGVLSSEEAKELIEIVEKIREGVVE</sequence>
<name>A0A0G0ZIE7_9BACT</name>
<dbReference type="Proteomes" id="UP000034036">
    <property type="component" value="Unassembled WGS sequence"/>
</dbReference>
<reference evidence="1 2" key="1">
    <citation type="journal article" date="2015" name="Nature">
        <title>rRNA introns, odd ribosomes, and small enigmatic genomes across a large radiation of phyla.</title>
        <authorList>
            <person name="Brown C.T."/>
            <person name="Hug L.A."/>
            <person name="Thomas B.C."/>
            <person name="Sharon I."/>
            <person name="Castelle C.J."/>
            <person name="Singh A."/>
            <person name="Wilkins M.J."/>
            <person name="Williams K.H."/>
            <person name="Banfield J.F."/>
        </authorList>
    </citation>
    <scope>NUCLEOTIDE SEQUENCE [LARGE SCALE GENOMIC DNA]</scope>
</reference>
<comment type="caution">
    <text evidence="1">The sequence shown here is derived from an EMBL/GenBank/DDBJ whole genome shotgun (WGS) entry which is preliminary data.</text>
</comment>
<dbReference type="AlphaFoldDB" id="A0A0G0ZIE7"/>
<protein>
    <submittedName>
        <fullName evidence="1">Uncharacterized protein</fullName>
    </submittedName>
</protein>
<gene>
    <name evidence="1" type="ORF">UV11_C0008G0039</name>
</gene>
<proteinExistence type="predicted"/>
<dbReference type="STRING" id="1618659.UV11_C0008G0039"/>
<organism evidence="1 2">
    <name type="scientific">Candidatus Giovannonibacteria bacterium GW2011_GWF2_42_19</name>
    <dbReference type="NCBI Taxonomy" id="1618659"/>
    <lineage>
        <taxon>Bacteria</taxon>
        <taxon>Candidatus Giovannoniibacteriota</taxon>
    </lineage>
</organism>
<evidence type="ECO:0000313" key="1">
    <source>
        <dbReference type="EMBL" id="KKS48500.1"/>
    </source>
</evidence>
<dbReference type="EMBL" id="LCDF01000008">
    <property type="protein sequence ID" value="KKS48500.1"/>
    <property type="molecule type" value="Genomic_DNA"/>
</dbReference>
<accession>A0A0G0ZIE7</accession>